<evidence type="ECO:0000313" key="1">
    <source>
        <dbReference type="EMBL" id="AHD03135.1"/>
    </source>
</evidence>
<organism evidence="1 2">
    <name type="scientific">Leisingera methylohalidivorans DSM 14336</name>
    <dbReference type="NCBI Taxonomy" id="999552"/>
    <lineage>
        <taxon>Bacteria</taxon>
        <taxon>Pseudomonadati</taxon>
        <taxon>Pseudomonadota</taxon>
        <taxon>Alphaproteobacteria</taxon>
        <taxon>Rhodobacterales</taxon>
        <taxon>Roseobacteraceae</taxon>
        <taxon>Leisingera</taxon>
    </lineage>
</organism>
<evidence type="ECO:0000313" key="2">
    <source>
        <dbReference type="Proteomes" id="UP000018780"/>
    </source>
</evidence>
<accession>V9W0H3</accession>
<dbReference type="EMBL" id="CP006773">
    <property type="protein sequence ID" value="AHD03135.1"/>
    <property type="molecule type" value="Genomic_DNA"/>
</dbReference>
<protein>
    <submittedName>
        <fullName evidence="1">Uncharacterized protein</fullName>
    </submittedName>
</protein>
<gene>
    <name evidence="1" type="ORF">METH_13985</name>
</gene>
<dbReference type="KEGG" id="lmd:METH_13985"/>
<proteinExistence type="predicted"/>
<dbReference type="HOGENOM" id="CLU_1947111_0_0_5"/>
<name>V9W0H3_9RHOB</name>
<dbReference type="PATRIC" id="fig|999552.6.peg.2796"/>
<dbReference type="AlphaFoldDB" id="V9W0H3"/>
<dbReference type="Proteomes" id="UP000018780">
    <property type="component" value="Chromosome"/>
</dbReference>
<keyword evidence="2" id="KW-1185">Reference proteome</keyword>
<reference evidence="1 2" key="1">
    <citation type="submission" date="2013-09" db="EMBL/GenBank/DDBJ databases">
        <authorList>
            <consortium name="DOE Joint Genome Institute"/>
            <person name="Klenk H.-P."/>
            <person name="Huntemann M."/>
            <person name="Han J."/>
            <person name="Chen A."/>
            <person name="Kyrpides N."/>
            <person name="Mavromatis K."/>
            <person name="Markowitz V."/>
            <person name="Palaniappan K."/>
            <person name="Ivanova N."/>
            <person name="Schaumberg A."/>
            <person name="Pati A."/>
            <person name="Liolios K."/>
            <person name="Nordberg H.P."/>
            <person name="Cantor M.N."/>
            <person name="Hua S.X."/>
            <person name="Woyke T."/>
        </authorList>
    </citation>
    <scope>NUCLEOTIDE SEQUENCE [LARGE SCALE GENOMIC DNA]</scope>
    <source>
        <strain evidence="1 2">DSM 14336</strain>
    </source>
</reference>
<sequence>MSFMITAVSSTASLYNTMKQMQAAYQRQPAIAEAGGQQVDAPLVDGSTQGLARSITREQVLNGERPAALTPQHIGPARAAARTAALGLNQLNGFDMAAYYQDLASGFQAGPKTASAMAAEARYLEARKAF</sequence>